<dbReference type="PANTHER" id="PTHR30437">
    <property type="entry name" value="TRANSCRIPTION ELONGATION FACTOR GREA"/>
    <property type="match status" value="1"/>
</dbReference>
<evidence type="ECO:0000256" key="4">
    <source>
        <dbReference type="ARBA" id="ARBA00023125"/>
    </source>
</evidence>
<dbReference type="GO" id="GO:0006354">
    <property type="term" value="P:DNA-templated transcription elongation"/>
    <property type="evidence" value="ECO:0007669"/>
    <property type="project" value="TreeGrafter"/>
</dbReference>
<evidence type="ECO:0000256" key="5">
    <source>
        <dbReference type="ARBA" id="ARBA00023163"/>
    </source>
</evidence>
<dbReference type="InterPro" id="IPR036805">
    <property type="entry name" value="Tscrpt_elong_fac_GreA/B_N_sf"/>
</dbReference>
<dbReference type="GO" id="GO:0003677">
    <property type="term" value="F:DNA binding"/>
    <property type="evidence" value="ECO:0007669"/>
    <property type="project" value="UniProtKB-UniRule"/>
</dbReference>
<keyword evidence="11" id="KW-0648">Protein biosynthesis</keyword>
<evidence type="ECO:0000259" key="10">
    <source>
        <dbReference type="Pfam" id="PF03449"/>
    </source>
</evidence>
<keyword evidence="11" id="KW-0251">Elongation factor</keyword>
<dbReference type="InterPro" id="IPR001437">
    <property type="entry name" value="Tscrpt_elong_fac_GreA/B_C"/>
</dbReference>
<dbReference type="GO" id="GO:0070063">
    <property type="term" value="F:RNA polymerase binding"/>
    <property type="evidence" value="ECO:0007669"/>
    <property type="project" value="InterPro"/>
</dbReference>
<dbReference type="InterPro" id="IPR036953">
    <property type="entry name" value="GreA/GreB_C_sf"/>
</dbReference>
<dbReference type="InterPro" id="IPR018151">
    <property type="entry name" value="TF_GreA/GreB_CS"/>
</dbReference>
<evidence type="ECO:0000256" key="8">
    <source>
        <dbReference type="HAMAP-Rule" id="MF_00105"/>
    </source>
</evidence>
<dbReference type="InterPro" id="IPR028624">
    <property type="entry name" value="Tscrpt_elong_fac_GreA/B"/>
</dbReference>
<dbReference type="HAMAP" id="MF_00105">
    <property type="entry name" value="GreA_GreB"/>
    <property type="match status" value="1"/>
</dbReference>
<organism evidence="11 12">
    <name type="scientific">Rothia mucilaginosa</name>
    <dbReference type="NCBI Taxonomy" id="43675"/>
    <lineage>
        <taxon>Bacteria</taxon>
        <taxon>Bacillati</taxon>
        <taxon>Actinomycetota</taxon>
        <taxon>Actinomycetes</taxon>
        <taxon>Micrococcales</taxon>
        <taxon>Micrococcaceae</taxon>
        <taxon>Rothia</taxon>
    </lineage>
</organism>
<evidence type="ECO:0000313" key="11">
    <source>
        <dbReference type="EMBL" id="MBF1673720.1"/>
    </source>
</evidence>
<comment type="similarity">
    <text evidence="1 8">Belongs to the GreA/GreB family.</text>
</comment>
<evidence type="ECO:0000256" key="6">
    <source>
        <dbReference type="ARBA" id="ARBA00024916"/>
    </source>
</evidence>
<evidence type="ECO:0000256" key="7">
    <source>
        <dbReference type="ARBA" id="ARBA00030776"/>
    </source>
</evidence>
<evidence type="ECO:0000256" key="1">
    <source>
        <dbReference type="ARBA" id="ARBA00008213"/>
    </source>
</evidence>
<sequence>MADNNGAWLTQDAFDRLTQELEYLSGPYRQEIVDRIAQARDEGDLRENGGYHAARDEQAKNEARIKQLKHLLETAQIGDAPVDDGVVALGMVIEAEVAGRHLKFLLGSREIEDTLPAGTDLKVFSEKSPLGAAIMGAKQGDEVSYTAPNGKELSAKIVSVTPYHA</sequence>
<gene>
    <name evidence="8 11" type="primary">greA</name>
    <name evidence="11" type="ORF">HXO65_05905</name>
</gene>
<comment type="function">
    <text evidence="6 8">Necessary for efficient RNA polymerase transcription elongation past template-encoded arresting sites. The arresting sites in DNA have the property of trapping a certain fraction of elongating RNA polymerases that pass through, resulting in locked ternary complexes. Cleavage of the nascent transcript by cleavage factors such as GreA or GreB allows the resumption of elongation from the new 3'terminus. GreA releases sequences of 2 to 3 nucleotides.</text>
</comment>
<keyword evidence="5 8" id="KW-0804">Transcription</keyword>
<dbReference type="Pfam" id="PF01272">
    <property type="entry name" value="GreA_GreB"/>
    <property type="match status" value="1"/>
</dbReference>
<dbReference type="GO" id="GO:0032784">
    <property type="term" value="P:regulation of DNA-templated transcription elongation"/>
    <property type="evidence" value="ECO:0007669"/>
    <property type="project" value="UniProtKB-UniRule"/>
</dbReference>
<dbReference type="PIRSF" id="PIRSF006092">
    <property type="entry name" value="GreA_GreB"/>
    <property type="match status" value="1"/>
</dbReference>
<name>A0A930LUM1_9MICC</name>
<evidence type="ECO:0000313" key="12">
    <source>
        <dbReference type="Proteomes" id="UP000785653"/>
    </source>
</evidence>
<dbReference type="PANTHER" id="PTHR30437:SF4">
    <property type="entry name" value="TRANSCRIPTION ELONGATION FACTOR GREA"/>
    <property type="match status" value="1"/>
</dbReference>
<dbReference type="Proteomes" id="UP000785653">
    <property type="component" value="Unassembled WGS sequence"/>
</dbReference>
<dbReference type="InterPro" id="IPR022691">
    <property type="entry name" value="Tscrpt_elong_fac_GreA/B_N"/>
</dbReference>
<comment type="caution">
    <text evidence="11">The sequence shown here is derived from an EMBL/GenBank/DDBJ whole genome shotgun (WGS) entry which is preliminary data.</text>
</comment>
<dbReference type="Pfam" id="PF03449">
    <property type="entry name" value="GreA_GreB_N"/>
    <property type="match status" value="1"/>
</dbReference>
<dbReference type="InterPro" id="IPR023459">
    <property type="entry name" value="Tscrpt_elong_fac_GreA/B_fam"/>
</dbReference>
<protein>
    <recommendedName>
        <fullName evidence="2 8">Transcription elongation factor GreA</fullName>
    </recommendedName>
    <alternativeName>
        <fullName evidence="7 8">Transcript cleavage factor GreA</fullName>
    </alternativeName>
</protein>
<feature type="domain" description="Transcription elongation factor GreA/GreB C-terminal" evidence="9">
    <location>
        <begin position="84"/>
        <end position="161"/>
    </location>
</feature>
<dbReference type="PROSITE" id="PS00829">
    <property type="entry name" value="GREAB_1"/>
    <property type="match status" value="1"/>
</dbReference>
<evidence type="ECO:0000256" key="2">
    <source>
        <dbReference type="ARBA" id="ARBA00013729"/>
    </source>
</evidence>
<reference evidence="11" key="1">
    <citation type="submission" date="2020-04" db="EMBL/GenBank/DDBJ databases">
        <title>Deep metagenomics examines the oral microbiome during advanced dental caries in children, revealing novel taxa and co-occurrences with host molecules.</title>
        <authorList>
            <person name="Baker J.L."/>
            <person name="Morton J.T."/>
            <person name="Dinis M."/>
            <person name="Alvarez R."/>
            <person name="Tran N.C."/>
            <person name="Knight R."/>
            <person name="Edlund A."/>
        </authorList>
    </citation>
    <scope>NUCLEOTIDE SEQUENCE</scope>
    <source>
        <strain evidence="11">JCVI_47_bin.3</strain>
    </source>
</reference>
<evidence type="ECO:0000259" key="9">
    <source>
        <dbReference type="Pfam" id="PF01272"/>
    </source>
</evidence>
<keyword evidence="3 8" id="KW-0805">Transcription regulation</keyword>
<dbReference type="FunFam" id="1.10.287.180:FF:000001">
    <property type="entry name" value="Transcription elongation factor GreA"/>
    <property type="match status" value="1"/>
</dbReference>
<dbReference type="NCBIfam" id="NF001262">
    <property type="entry name" value="PRK00226.1-3"/>
    <property type="match status" value="1"/>
</dbReference>
<accession>A0A930LUM1</accession>
<dbReference type="SUPFAM" id="SSF54534">
    <property type="entry name" value="FKBP-like"/>
    <property type="match status" value="1"/>
</dbReference>
<dbReference type="Gene3D" id="1.10.287.180">
    <property type="entry name" value="Transcription elongation factor, GreA/GreB, N-terminal domain"/>
    <property type="match status" value="1"/>
</dbReference>
<evidence type="ECO:0000256" key="3">
    <source>
        <dbReference type="ARBA" id="ARBA00023015"/>
    </source>
</evidence>
<feature type="domain" description="Transcription elongation factor GreA/GreB N-terminal" evidence="10">
    <location>
        <begin position="8"/>
        <end position="77"/>
    </location>
</feature>
<dbReference type="EMBL" id="JABZXS010000080">
    <property type="protein sequence ID" value="MBF1673720.1"/>
    <property type="molecule type" value="Genomic_DNA"/>
</dbReference>
<dbReference type="Gene3D" id="3.10.50.30">
    <property type="entry name" value="Transcription elongation factor, GreA/GreB, C-terminal domain"/>
    <property type="match status" value="1"/>
</dbReference>
<dbReference type="GO" id="GO:0003746">
    <property type="term" value="F:translation elongation factor activity"/>
    <property type="evidence" value="ECO:0007669"/>
    <property type="project" value="UniProtKB-KW"/>
</dbReference>
<dbReference type="SUPFAM" id="SSF46557">
    <property type="entry name" value="GreA transcript cleavage protein, N-terminal domain"/>
    <property type="match status" value="1"/>
</dbReference>
<keyword evidence="4 8" id="KW-0238">DNA-binding</keyword>
<dbReference type="AlphaFoldDB" id="A0A930LUM1"/>
<proteinExistence type="inferred from homology"/>